<dbReference type="GO" id="GO:0005975">
    <property type="term" value="P:carbohydrate metabolic process"/>
    <property type="evidence" value="ECO:0007669"/>
    <property type="project" value="InterPro"/>
</dbReference>
<dbReference type="Proteomes" id="UP000181981">
    <property type="component" value="Unassembled WGS sequence"/>
</dbReference>
<dbReference type="KEGG" id="dori:FH5T_06565"/>
<dbReference type="Gene3D" id="1.20.1050.60">
    <property type="entry name" value="alpha-1,2-mannosidase"/>
    <property type="match status" value="1"/>
</dbReference>
<dbReference type="RefSeq" id="WP_038556863.1">
    <property type="nucleotide sequence ID" value="NZ_FOHT01000055.1"/>
</dbReference>
<dbReference type="SUPFAM" id="SSF48208">
    <property type="entry name" value="Six-hairpin glycosidases"/>
    <property type="match status" value="1"/>
</dbReference>
<dbReference type="InterPro" id="IPR012939">
    <property type="entry name" value="Glyco_hydro_92"/>
</dbReference>
<reference evidence="6 8" key="2">
    <citation type="submission" date="2016-10" db="EMBL/GenBank/DDBJ databases">
        <authorList>
            <person name="de Groot N.N."/>
        </authorList>
    </citation>
    <scope>NUCLEOTIDE SEQUENCE [LARGE SCALE GENOMIC DNA]</scope>
    <source>
        <strain evidence="6 8">DSM 25947</strain>
    </source>
</reference>
<organism evidence="6 8">
    <name type="scientific">Draconibacterium orientale</name>
    <dbReference type="NCBI Taxonomy" id="1168034"/>
    <lineage>
        <taxon>Bacteria</taxon>
        <taxon>Pseudomonadati</taxon>
        <taxon>Bacteroidota</taxon>
        <taxon>Bacteroidia</taxon>
        <taxon>Marinilabiliales</taxon>
        <taxon>Prolixibacteraceae</taxon>
        <taxon>Draconibacterium</taxon>
    </lineage>
</organism>
<proteinExistence type="predicted"/>
<sequence>MYFNKIYRNIVGSLLVLISAASCKNSETGLPVNNQFTSKVYPLLDTENSRWFFFSSACRPFGMVNLSPDTEIEGAWGSGYRYQTDTVKGFSHIHAWQMSGLSVMAVTIYPENDKKIFSDFYSPFNHETEKITPGYHYLELNRYGISAELSSTKRVGFHKYNYPKGNTSNAILFNLNTLLGPCKNSNGKLKHDTKNELSGSFVMTPTNRRPKPVTVYFKIKLNVPVQSIKQDSITKNYLVNLGDSVDEVLMKAGISYTSVENAEVNIQEELPDWNFNSCVARANEEWNSMLGRIQVEGGTEKEQRRFYTDLWHALQGRRIISDVNGAYPDNTKEHFRIGQIPLDENGKPGFNHYNSDSFWGAQWTINTLWGLVYPEIMDDFVHSLMQYYKDGGLIPRGPSGGNYTYVMTGASSTPFIVSAIQKGIVTDSLENIYNALKRNHMPNGIMGKAGYEHRTNTGGGLAYYIKNGYVPYPLPEGDNFGAHQEGAGQTLEYAYQDWALAQLAKKLNKPNDYGYFLNRSENYKHVYNKQSGWMTPKDINGNWPENYDVYSYENGFVESNAAQSTWFVPHNIDGLARLMGGKAAATDKLNAQFESAEKSGFTSGKSHEAELHPEYRRIPVNYGNQPSIQTAFVFNQLNRPDLTQHWARKVASGVFSDLSTKRGYNGDEDQGLMGSLAVLMKIGLFQMNGGTEENPEYQIGSPVFDKITIQLNEDYYPGKTFEINCINNSAYNVFVNEVTLNNSPIKQYKITHQDIINGGSIQLKMSDKSPAAISEQQKQINK</sequence>
<evidence type="ECO:0000256" key="1">
    <source>
        <dbReference type="ARBA" id="ARBA00001913"/>
    </source>
</evidence>
<dbReference type="Gene3D" id="1.20.1610.10">
    <property type="entry name" value="alpha-1,2-mannosidases domains"/>
    <property type="match status" value="1"/>
</dbReference>
<dbReference type="EMBL" id="CP007451">
    <property type="protein sequence ID" value="AHW59373.1"/>
    <property type="molecule type" value="Genomic_DNA"/>
</dbReference>
<dbReference type="HOGENOM" id="CLU_003690_2_1_10"/>
<name>X5D9C9_9BACT</name>
<evidence type="ECO:0000256" key="3">
    <source>
        <dbReference type="ARBA" id="ARBA00022837"/>
    </source>
</evidence>
<dbReference type="PANTHER" id="PTHR12143:SF39">
    <property type="entry name" value="SECRETED PROTEIN"/>
    <property type="match status" value="1"/>
</dbReference>
<dbReference type="EMBL" id="FOHT01000055">
    <property type="protein sequence ID" value="SEU14324.1"/>
    <property type="molecule type" value="Genomic_DNA"/>
</dbReference>
<dbReference type="NCBIfam" id="TIGR01180">
    <property type="entry name" value="aman2_put"/>
    <property type="match status" value="1"/>
</dbReference>
<dbReference type="InterPro" id="IPR008928">
    <property type="entry name" value="6-hairpin_glycosidase_sf"/>
</dbReference>
<evidence type="ECO:0000313" key="8">
    <source>
        <dbReference type="Proteomes" id="UP000181981"/>
    </source>
</evidence>
<reference evidence="5 7" key="1">
    <citation type="submission" date="2014-03" db="EMBL/GenBank/DDBJ databases">
        <title>Complete genome sequence of a deeply braunched marine Bacteroidia bacterium Draconibacterium orientale type strain FH5T.</title>
        <authorList>
            <person name="Li X."/>
            <person name="Wang X."/>
            <person name="Xie Z."/>
            <person name="Du Z."/>
            <person name="Chen G."/>
        </authorList>
    </citation>
    <scope>NUCLEOTIDE SEQUENCE [LARGE SCALE GENOMIC DNA]</scope>
    <source>
        <strain evidence="5 7">FH5</strain>
    </source>
</reference>
<dbReference type="eggNOG" id="COG3537">
    <property type="taxonomic scope" value="Bacteria"/>
</dbReference>
<dbReference type="Gene3D" id="3.30.2080.10">
    <property type="entry name" value="GH92 mannosidase domain"/>
    <property type="match status" value="1"/>
</dbReference>
<keyword evidence="3" id="KW-0106">Calcium</keyword>
<accession>X5D9C9</accession>
<evidence type="ECO:0000313" key="5">
    <source>
        <dbReference type="EMBL" id="AHW59373.1"/>
    </source>
</evidence>
<dbReference type="STRING" id="1168034.FH5T_06565"/>
<comment type="subunit">
    <text evidence="2">Monomer.</text>
</comment>
<evidence type="ECO:0000259" key="4">
    <source>
        <dbReference type="Pfam" id="PF07971"/>
    </source>
</evidence>
<protein>
    <submittedName>
        <fullName evidence="6">Alpha-1,2-mannosidase, putative</fullName>
    </submittedName>
    <submittedName>
        <fullName evidence="5">Alpha-mannosidase</fullName>
    </submittedName>
</protein>
<dbReference type="InterPro" id="IPR014718">
    <property type="entry name" value="GH-type_carb-bd"/>
</dbReference>
<dbReference type="GO" id="GO:0030246">
    <property type="term" value="F:carbohydrate binding"/>
    <property type="evidence" value="ECO:0007669"/>
    <property type="project" value="InterPro"/>
</dbReference>
<dbReference type="AlphaFoldDB" id="X5D9C9"/>
<dbReference type="PANTHER" id="PTHR12143">
    <property type="entry name" value="PEPTIDE N-GLYCANASE PNGASE -RELATED"/>
    <property type="match status" value="1"/>
</dbReference>
<dbReference type="InterPro" id="IPR050883">
    <property type="entry name" value="PNGase"/>
</dbReference>
<dbReference type="GO" id="GO:0006516">
    <property type="term" value="P:glycoprotein catabolic process"/>
    <property type="evidence" value="ECO:0007669"/>
    <property type="project" value="TreeGrafter"/>
</dbReference>
<dbReference type="Pfam" id="PF07971">
    <property type="entry name" value="Glyco_hydro_92"/>
    <property type="match status" value="1"/>
</dbReference>
<dbReference type="Gene3D" id="2.70.98.10">
    <property type="match status" value="1"/>
</dbReference>
<feature type="domain" description="Glycosyl hydrolase family 92" evidence="4">
    <location>
        <begin position="261"/>
        <end position="766"/>
    </location>
</feature>
<comment type="cofactor">
    <cofactor evidence="1">
        <name>Ca(2+)</name>
        <dbReference type="ChEBI" id="CHEBI:29108"/>
    </cofactor>
</comment>
<evidence type="ECO:0000256" key="2">
    <source>
        <dbReference type="ARBA" id="ARBA00011245"/>
    </source>
</evidence>
<dbReference type="Proteomes" id="UP000023772">
    <property type="component" value="Chromosome"/>
</dbReference>
<dbReference type="OrthoDB" id="9762711at2"/>
<dbReference type="GO" id="GO:0000224">
    <property type="term" value="F:peptide-N4-(N-acetyl-beta-glucosaminyl)asparagine amidase activity"/>
    <property type="evidence" value="ECO:0007669"/>
    <property type="project" value="TreeGrafter"/>
</dbReference>
<dbReference type="GO" id="GO:0005829">
    <property type="term" value="C:cytosol"/>
    <property type="evidence" value="ECO:0007669"/>
    <property type="project" value="TreeGrafter"/>
</dbReference>
<evidence type="ECO:0000313" key="7">
    <source>
        <dbReference type="Proteomes" id="UP000023772"/>
    </source>
</evidence>
<gene>
    <name evidence="5" type="ORF">FH5T_06565</name>
    <name evidence="6" type="ORF">SAMN05444285_1554</name>
</gene>
<dbReference type="InterPro" id="IPR005887">
    <property type="entry name" value="GH92_a_mannosidase_put"/>
</dbReference>
<evidence type="ECO:0000313" key="6">
    <source>
        <dbReference type="EMBL" id="SEU14324.1"/>
    </source>
</evidence>
<dbReference type="PROSITE" id="PS51257">
    <property type="entry name" value="PROKAR_LIPOPROTEIN"/>
    <property type="match status" value="1"/>
</dbReference>
<keyword evidence="7" id="KW-1185">Reference proteome</keyword>